<evidence type="ECO:0000256" key="1">
    <source>
        <dbReference type="ARBA" id="ARBA00022658"/>
    </source>
</evidence>
<dbReference type="GO" id="GO:0005085">
    <property type="term" value="F:guanyl-nucleotide exchange factor activity"/>
    <property type="evidence" value="ECO:0007669"/>
    <property type="project" value="UniProtKB-UniRule"/>
</dbReference>
<evidence type="ECO:0000259" key="4">
    <source>
        <dbReference type="PROSITE" id="PS51334"/>
    </source>
</evidence>
<evidence type="ECO:0000256" key="2">
    <source>
        <dbReference type="PROSITE-ProRule" id="PRU00663"/>
    </source>
</evidence>
<accession>A0A6J1CV30</accession>
<dbReference type="KEGG" id="mcha:111015048"/>
<evidence type="ECO:0000256" key="3">
    <source>
        <dbReference type="SAM" id="MobiDB-lite"/>
    </source>
</evidence>
<reference evidence="6" key="1">
    <citation type="submission" date="2025-08" db="UniProtKB">
        <authorList>
            <consortium name="RefSeq"/>
        </authorList>
    </citation>
    <scope>IDENTIFICATION</scope>
    <source>
        <strain evidence="6">OHB3-1</strain>
    </source>
</reference>
<keyword evidence="1 2" id="KW-0344">Guanine-nucleotide releasing factor</keyword>
<dbReference type="Pfam" id="PF03759">
    <property type="entry name" value="PRONE"/>
    <property type="match status" value="2"/>
</dbReference>
<dbReference type="RefSeq" id="XP_022145650.1">
    <property type="nucleotide sequence ID" value="XM_022289958.1"/>
</dbReference>
<dbReference type="FunFam" id="1.20.58.2010:FF:000001">
    <property type="entry name" value="Rop guanine nucleotide exchange factor 14"/>
    <property type="match status" value="1"/>
</dbReference>
<protein>
    <submittedName>
        <fullName evidence="6">Rop guanine nucleotide exchange factor 7-like isoform X1</fullName>
    </submittedName>
</protein>
<evidence type="ECO:0000313" key="6">
    <source>
        <dbReference type="RefSeq" id="XP_022145650.1"/>
    </source>
</evidence>
<feature type="domain" description="PRONE" evidence="4">
    <location>
        <begin position="170"/>
        <end position="578"/>
    </location>
</feature>
<evidence type="ECO:0000313" key="5">
    <source>
        <dbReference type="Proteomes" id="UP000504603"/>
    </source>
</evidence>
<dbReference type="Proteomes" id="UP000504603">
    <property type="component" value="Unplaced"/>
</dbReference>
<sequence length="683" mass="76820">MDVNFAHQEQERVPIRFRNHSLKLCLPNLVNHDCSNPFSILRRWVWKSARKVFPSGFCCRGLEYKGMVVNNSTFCSSPAFLEEVAMEIRVEDKEGKEEKCDMFGNAHKVFDEKRGDGESASSSSSDLLTSEATGSHDEESSSSTLMGWPLNQTVGEEGGGDKLHFDDRELEREASSVSEMEIMERFSKLLLGEDMSGCGNGVSTALAISNAITNLCATLFGQLWRLEPLAAERKGMWRREMEWLLCVSNHIVELIPVWQTFPDGSKLEVQFKISKYLFTKFLSLQLFFIFFLLADQIMTCRPRSDLYANLPALRKLDHMLLDILDSFVDSEFWYVDQGILAAEADGSSFRKLLERQEDKWWLPVPRVPSGGLSEASRRQLQHKRDCTNQILKAAMAINSVTLADMDVPDSYLEALPKNGRASLGEGIYRHISSDEFSPVCLLECLDMSSEHQAIEIANRVEAAMYAWRKGMGSKPTNNSLRSSAKSSWEMLKELVIDADKSELFAERAESVLYCLKQQFPNLPQTNLDMSKIQHNKDVGKAILESYSRVLESLAFNIVARIDDLLYVDDLAKHSDEIPRISQLGIVAHNTSNRIQFSVPFSSSPYTTTFTKPSFSPIPIISQTPHRGIGVNNESIDNVASMKGCGNFIEKLDLVAEIAEDEGSERSKFGKTQDFSKCGDSIMN</sequence>
<dbReference type="Gene3D" id="1.20.58.2010">
    <property type="entry name" value="PRONE domain, subdomain 1"/>
    <property type="match status" value="2"/>
</dbReference>
<dbReference type="InterPro" id="IPR038937">
    <property type="entry name" value="RopGEF"/>
</dbReference>
<feature type="compositionally biased region" description="Polar residues" evidence="3">
    <location>
        <begin position="141"/>
        <end position="154"/>
    </location>
</feature>
<organism evidence="5 6">
    <name type="scientific">Momordica charantia</name>
    <name type="common">Bitter gourd</name>
    <name type="synonym">Balsam pear</name>
    <dbReference type="NCBI Taxonomy" id="3673"/>
    <lineage>
        <taxon>Eukaryota</taxon>
        <taxon>Viridiplantae</taxon>
        <taxon>Streptophyta</taxon>
        <taxon>Embryophyta</taxon>
        <taxon>Tracheophyta</taxon>
        <taxon>Spermatophyta</taxon>
        <taxon>Magnoliopsida</taxon>
        <taxon>eudicotyledons</taxon>
        <taxon>Gunneridae</taxon>
        <taxon>Pentapetalae</taxon>
        <taxon>rosids</taxon>
        <taxon>fabids</taxon>
        <taxon>Cucurbitales</taxon>
        <taxon>Cucurbitaceae</taxon>
        <taxon>Momordiceae</taxon>
        <taxon>Momordica</taxon>
    </lineage>
</organism>
<gene>
    <name evidence="6" type="primary">LOC111015048</name>
</gene>
<dbReference type="OrthoDB" id="1626872at2759"/>
<dbReference type="PANTHER" id="PTHR33101">
    <property type="entry name" value="ROP GUANINE NUCLEOTIDE EXCHANGE FACTOR 1"/>
    <property type="match status" value="1"/>
</dbReference>
<keyword evidence="5" id="KW-1185">Reference proteome</keyword>
<feature type="compositionally biased region" description="Low complexity" evidence="3">
    <location>
        <begin position="118"/>
        <end position="133"/>
    </location>
</feature>
<feature type="region of interest" description="Disordered" evidence="3">
    <location>
        <begin position="112"/>
        <end position="164"/>
    </location>
</feature>
<name>A0A6J1CV30_MOMCH</name>
<dbReference type="GeneID" id="111015048"/>
<dbReference type="PANTHER" id="PTHR33101:SF14">
    <property type="entry name" value="ROP GUANINE NUCLEOTIDE EXCHANGE FACTOR 7"/>
    <property type="match status" value="1"/>
</dbReference>
<dbReference type="AlphaFoldDB" id="A0A6J1CV30"/>
<proteinExistence type="predicted"/>
<dbReference type="PROSITE" id="PS51334">
    <property type="entry name" value="PRONE"/>
    <property type="match status" value="1"/>
</dbReference>
<dbReference type="InterPro" id="IPR005512">
    <property type="entry name" value="PRONE_dom"/>
</dbReference>